<name>A0A2G9UFP5_TELCI</name>
<evidence type="ECO:0008006" key="4">
    <source>
        <dbReference type="Google" id="ProtNLM"/>
    </source>
</evidence>
<dbReference type="Proteomes" id="UP000230423">
    <property type="component" value="Unassembled WGS sequence"/>
</dbReference>
<evidence type="ECO:0000313" key="3">
    <source>
        <dbReference type="Proteomes" id="UP000230423"/>
    </source>
</evidence>
<proteinExistence type="predicted"/>
<accession>A0A2G9UFP5</accession>
<keyword evidence="3" id="KW-1185">Reference proteome</keyword>
<dbReference type="AlphaFoldDB" id="A0A2G9UFP5"/>
<feature type="region of interest" description="Disordered" evidence="1">
    <location>
        <begin position="229"/>
        <end position="259"/>
    </location>
</feature>
<dbReference type="SUPFAM" id="SSF53300">
    <property type="entry name" value="vWA-like"/>
    <property type="match status" value="1"/>
</dbReference>
<organism evidence="2 3">
    <name type="scientific">Teladorsagia circumcincta</name>
    <name type="common">Brown stomach worm</name>
    <name type="synonym">Ostertagia circumcincta</name>
    <dbReference type="NCBI Taxonomy" id="45464"/>
    <lineage>
        <taxon>Eukaryota</taxon>
        <taxon>Metazoa</taxon>
        <taxon>Ecdysozoa</taxon>
        <taxon>Nematoda</taxon>
        <taxon>Chromadorea</taxon>
        <taxon>Rhabditida</taxon>
        <taxon>Rhabditina</taxon>
        <taxon>Rhabditomorpha</taxon>
        <taxon>Strongyloidea</taxon>
        <taxon>Trichostrongylidae</taxon>
        <taxon>Teladorsagia</taxon>
    </lineage>
</organism>
<evidence type="ECO:0000256" key="1">
    <source>
        <dbReference type="SAM" id="MobiDB-lite"/>
    </source>
</evidence>
<sequence>MGEAGYKSTMATDMSGLQRPFTVIRGLHSFTISHDYDAGTERIHHSCENVGNDSMWAKGFPDRTCADMPRVALAFTQNGLVDVPNIARLFVVCTYGALPNVQPDDGSERCDPKATFDRINKKCKCKAGFDDLKTQKILIPRPTDQSLEEGTACLNCQKSKGMDIFFVLDYAPQDKGCARQLLVSRCPTAATLAPKQESRWAASQRQNEHAEMGLLLQATGQGQKRVCQHSHAGCSRPTGDAGNANDHKDSTKEVTGPPYRESAKHRRAWQTWCIVKCIRISLVYYQAAVRMLLLGGETGIRHDTYSFIQRTYTEINKDEMYGMTDDYWKGYSVGNKLTPGLERAYKALEDRPGKRKLLVLLLDDVPNDIEKAVETLKRLRVSLHFFNQF</sequence>
<reference evidence="2 3" key="1">
    <citation type="submission" date="2015-09" db="EMBL/GenBank/DDBJ databases">
        <title>Draft genome of the parasitic nematode Teladorsagia circumcincta isolate WARC Sus (inbred).</title>
        <authorList>
            <person name="Mitreva M."/>
        </authorList>
    </citation>
    <scope>NUCLEOTIDE SEQUENCE [LARGE SCALE GENOMIC DNA]</scope>
    <source>
        <strain evidence="2 3">S</strain>
    </source>
</reference>
<dbReference type="EMBL" id="KZ347056">
    <property type="protein sequence ID" value="PIO68542.1"/>
    <property type="molecule type" value="Genomic_DNA"/>
</dbReference>
<protein>
    <recommendedName>
        <fullName evidence="4">VWFA domain-containing protein</fullName>
    </recommendedName>
</protein>
<gene>
    <name evidence="2" type="ORF">TELCIR_09669</name>
</gene>
<dbReference type="OrthoDB" id="5876006at2759"/>
<evidence type="ECO:0000313" key="2">
    <source>
        <dbReference type="EMBL" id="PIO68542.1"/>
    </source>
</evidence>
<dbReference type="InterPro" id="IPR036465">
    <property type="entry name" value="vWFA_dom_sf"/>
</dbReference>